<evidence type="ECO:0000313" key="2">
    <source>
        <dbReference type="EMBL" id="JAD59262.1"/>
    </source>
</evidence>
<keyword evidence="1" id="KW-1133">Transmembrane helix</keyword>
<dbReference type="AlphaFoldDB" id="A0A0A9BIZ4"/>
<reference evidence="2" key="1">
    <citation type="submission" date="2014-09" db="EMBL/GenBank/DDBJ databases">
        <authorList>
            <person name="Magalhaes I.L.F."/>
            <person name="Oliveira U."/>
            <person name="Santos F.R."/>
            <person name="Vidigal T.H.D.A."/>
            <person name="Brescovit A.D."/>
            <person name="Santos A.J."/>
        </authorList>
    </citation>
    <scope>NUCLEOTIDE SEQUENCE</scope>
    <source>
        <tissue evidence="2">Shoot tissue taken approximately 20 cm above the soil surface</tissue>
    </source>
</reference>
<sequence>MAGWELSISFLSVGYLIFFVVGS</sequence>
<accession>A0A0A9BIZ4</accession>
<proteinExistence type="predicted"/>
<dbReference type="EMBL" id="GBRH01238633">
    <property type="protein sequence ID" value="JAD59262.1"/>
    <property type="molecule type" value="Transcribed_RNA"/>
</dbReference>
<feature type="transmembrane region" description="Helical" evidence="1">
    <location>
        <begin position="6"/>
        <end position="22"/>
    </location>
</feature>
<keyword evidence="1" id="KW-0812">Transmembrane</keyword>
<protein>
    <submittedName>
        <fullName evidence="2">Uncharacterized protein</fullName>
    </submittedName>
</protein>
<name>A0A0A9BIZ4_ARUDO</name>
<keyword evidence="1" id="KW-0472">Membrane</keyword>
<evidence type="ECO:0000256" key="1">
    <source>
        <dbReference type="SAM" id="Phobius"/>
    </source>
</evidence>
<organism evidence="2">
    <name type="scientific">Arundo donax</name>
    <name type="common">Giant reed</name>
    <name type="synonym">Donax arundinaceus</name>
    <dbReference type="NCBI Taxonomy" id="35708"/>
    <lineage>
        <taxon>Eukaryota</taxon>
        <taxon>Viridiplantae</taxon>
        <taxon>Streptophyta</taxon>
        <taxon>Embryophyta</taxon>
        <taxon>Tracheophyta</taxon>
        <taxon>Spermatophyta</taxon>
        <taxon>Magnoliopsida</taxon>
        <taxon>Liliopsida</taxon>
        <taxon>Poales</taxon>
        <taxon>Poaceae</taxon>
        <taxon>PACMAD clade</taxon>
        <taxon>Arundinoideae</taxon>
        <taxon>Arundineae</taxon>
        <taxon>Arundo</taxon>
    </lineage>
</organism>
<reference evidence="2" key="2">
    <citation type="journal article" date="2015" name="Data Brief">
        <title>Shoot transcriptome of the giant reed, Arundo donax.</title>
        <authorList>
            <person name="Barrero R.A."/>
            <person name="Guerrero F.D."/>
            <person name="Moolhuijzen P."/>
            <person name="Goolsby J.A."/>
            <person name="Tidwell J."/>
            <person name="Bellgard S.E."/>
            <person name="Bellgard M.I."/>
        </authorList>
    </citation>
    <scope>NUCLEOTIDE SEQUENCE</scope>
    <source>
        <tissue evidence="2">Shoot tissue taken approximately 20 cm above the soil surface</tissue>
    </source>
</reference>